<evidence type="ECO:0000256" key="1">
    <source>
        <dbReference type="SAM" id="MobiDB-lite"/>
    </source>
</evidence>
<name>A0A1Z5I9W6_9LACO</name>
<dbReference type="RefSeq" id="WP_089108353.1">
    <property type="nucleotide sequence ID" value="NZ_BCMF01000002.1"/>
</dbReference>
<protein>
    <submittedName>
        <fullName evidence="2">Uncharacterized protein</fullName>
    </submittedName>
</protein>
<dbReference type="AlphaFoldDB" id="A0A1Z5I9W6"/>
<feature type="region of interest" description="Disordered" evidence="1">
    <location>
        <begin position="106"/>
        <end position="129"/>
    </location>
</feature>
<evidence type="ECO:0000313" key="3">
    <source>
        <dbReference type="Proteomes" id="UP000198374"/>
    </source>
</evidence>
<gene>
    <name evidence="2" type="ORF">IWT30_00484</name>
</gene>
<comment type="caution">
    <text evidence="2">The sequence shown here is derived from an EMBL/GenBank/DDBJ whole genome shotgun (WGS) entry which is preliminary data.</text>
</comment>
<accession>A0A1Z5I9W6</accession>
<keyword evidence="3" id="KW-1185">Reference proteome</keyword>
<evidence type="ECO:0000313" key="2">
    <source>
        <dbReference type="EMBL" id="GAW98539.1"/>
    </source>
</evidence>
<proteinExistence type="predicted"/>
<organism evidence="2 3">
    <name type="scientific">Secundilactobacillus mixtipabuli</name>
    <dbReference type="NCBI Taxonomy" id="1435342"/>
    <lineage>
        <taxon>Bacteria</taxon>
        <taxon>Bacillati</taxon>
        <taxon>Bacillota</taxon>
        <taxon>Bacilli</taxon>
        <taxon>Lactobacillales</taxon>
        <taxon>Lactobacillaceae</taxon>
        <taxon>Secundilactobacillus</taxon>
    </lineage>
</organism>
<sequence length="129" mass="14374">MAQKIRSVNELAKALQEVGERIDWQDFSYEVPVKFNVAKAKFEAPQLDAQVRAIVSELNQISRTLKANKKAWLKQVGEAKFEQALQSSDTMRQSFGAYLAQSEAEQKVVPADEEPAAEKSVADVDDMTA</sequence>
<dbReference type="Proteomes" id="UP000198374">
    <property type="component" value="Unassembled WGS sequence"/>
</dbReference>
<reference evidence="2 3" key="1">
    <citation type="submission" date="2015-11" db="EMBL/GenBank/DDBJ databases">
        <title>Draft genome sequences of new species of the genus Lactobacillus isolated from orchardgrass silage.</title>
        <authorList>
            <person name="Tohno M."/>
            <person name="Tanizawa Y."/>
            <person name="Arita M."/>
        </authorList>
    </citation>
    <scope>NUCLEOTIDE SEQUENCE [LARGE SCALE GENOMIC DNA]</scope>
    <source>
        <strain evidence="2 3">IWT30</strain>
    </source>
</reference>
<dbReference type="EMBL" id="BCMF01000002">
    <property type="protein sequence ID" value="GAW98539.1"/>
    <property type="molecule type" value="Genomic_DNA"/>
</dbReference>